<dbReference type="InterPro" id="IPR014946">
    <property type="entry name" value="CRR6"/>
</dbReference>
<dbReference type="EMBL" id="JAUYVH010000015">
    <property type="protein sequence ID" value="MDQ9172000.1"/>
    <property type="molecule type" value="Genomic_DNA"/>
</dbReference>
<reference evidence="1 2" key="1">
    <citation type="submission" date="2023-08" db="EMBL/GenBank/DDBJ databases">
        <title>Oxalobacteraceae gen .nov., isolated from river sludge outside the plant.</title>
        <authorList>
            <person name="Zhao S.Y."/>
        </authorList>
    </citation>
    <scope>NUCLEOTIDE SEQUENCE [LARGE SCALE GENOMIC DNA]</scope>
    <source>
        <strain evidence="1 2">R-40</strain>
    </source>
</reference>
<proteinExistence type="predicted"/>
<keyword evidence="2" id="KW-1185">Reference proteome</keyword>
<evidence type="ECO:0000313" key="2">
    <source>
        <dbReference type="Proteomes" id="UP001225596"/>
    </source>
</evidence>
<dbReference type="RefSeq" id="WP_338437991.1">
    <property type="nucleotide sequence ID" value="NZ_JAUYVH010000015.1"/>
</dbReference>
<gene>
    <name evidence="1" type="ORF">Q8A64_16415</name>
</gene>
<name>A0ABU1BSM7_9BURK</name>
<sequence>MQHPYSGLIGGHVTVVTIPREDIERGAVDVAVSSLNKLVASKAALETSNGTISLLVSGYDHDPRELYMIPEVRAYFQALDAAFPYWFHVLARLEHSLRMVFMLLADLTPVPSPDGSVQVQFANDDLHAFLEQHFQAMDSIHGKYGFSEEKNAQITELVMNYFDALIGR</sequence>
<comment type="caution">
    <text evidence="1">The sequence shown here is derived from an EMBL/GenBank/DDBJ whole genome shotgun (WGS) entry which is preliminary data.</text>
</comment>
<accession>A0ABU1BSM7</accession>
<evidence type="ECO:0000313" key="1">
    <source>
        <dbReference type="EMBL" id="MDQ9172000.1"/>
    </source>
</evidence>
<protein>
    <submittedName>
        <fullName evidence="1">Chlororespiratory reduction 6 domain-containing protein</fullName>
    </submittedName>
</protein>
<dbReference type="Proteomes" id="UP001225596">
    <property type="component" value="Unassembled WGS sequence"/>
</dbReference>
<organism evidence="1 2">
    <name type="scientific">Keguizhuia sedimenti</name>
    <dbReference type="NCBI Taxonomy" id="3064264"/>
    <lineage>
        <taxon>Bacteria</taxon>
        <taxon>Pseudomonadati</taxon>
        <taxon>Pseudomonadota</taxon>
        <taxon>Betaproteobacteria</taxon>
        <taxon>Burkholderiales</taxon>
        <taxon>Oxalobacteraceae</taxon>
        <taxon>Keguizhuia</taxon>
    </lineage>
</organism>
<dbReference type="Pfam" id="PF08847">
    <property type="entry name" value="Crr6"/>
    <property type="match status" value="1"/>
</dbReference>